<evidence type="ECO:0000256" key="5">
    <source>
        <dbReference type="ARBA" id="ARBA00023136"/>
    </source>
</evidence>
<evidence type="ECO:0000256" key="3">
    <source>
        <dbReference type="ARBA" id="ARBA00022692"/>
    </source>
</evidence>
<evidence type="ECO:0000313" key="7">
    <source>
        <dbReference type="EMBL" id="MFC4075533.1"/>
    </source>
</evidence>
<feature type="transmembrane region" description="Helical" evidence="6">
    <location>
        <begin position="369"/>
        <end position="389"/>
    </location>
</feature>
<feature type="transmembrane region" description="Helical" evidence="6">
    <location>
        <begin position="184"/>
        <end position="210"/>
    </location>
</feature>
<evidence type="ECO:0000313" key="8">
    <source>
        <dbReference type="Proteomes" id="UP001595843"/>
    </source>
</evidence>
<feature type="transmembrane region" description="Helical" evidence="6">
    <location>
        <begin position="92"/>
        <end position="112"/>
    </location>
</feature>
<dbReference type="Proteomes" id="UP001595843">
    <property type="component" value="Unassembled WGS sequence"/>
</dbReference>
<dbReference type="EMBL" id="JBHSAP010000004">
    <property type="protein sequence ID" value="MFC4075533.1"/>
    <property type="molecule type" value="Genomic_DNA"/>
</dbReference>
<keyword evidence="3 6" id="KW-0812">Transmembrane</keyword>
<feature type="transmembrane region" description="Helical" evidence="6">
    <location>
        <begin position="51"/>
        <end position="71"/>
    </location>
</feature>
<feature type="transmembrane region" description="Helical" evidence="6">
    <location>
        <begin position="493"/>
        <end position="515"/>
    </location>
</feature>
<feature type="transmembrane region" description="Helical" evidence="6">
    <location>
        <begin position="295"/>
        <end position="315"/>
    </location>
</feature>
<dbReference type="InterPro" id="IPR002797">
    <property type="entry name" value="Polysacc_synth"/>
</dbReference>
<accession>A0ABV8JE22</accession>
<dbReference type="InterPro" id="IPR050833">
    <property type="entry name" value="Poly_Biosynth_Transport"/>
</dbReference>
<feature type="transmembrane region" description="Helical" evidence="6">
    <location>
        <begin position="425"/>
        <end position="444"/>
    </location>
</feature>
<dbReference type="Pfam" id="PF01943">
    <property type="entry name" value="Polysacc_synt"/>
    <property type="match status" value="1"/>
</dbReference>
<feature type="transmembrane region" description="Helical" evidence="6">
    <location>
        <begin position="243"/>
        <end position="263"/>
    </location>
</feature>
<evidence type="ECO:0000256" key="4">
    <source>
        <dbReference type="ARBA" id="ARBA00022989"/>
    </source>
</evidence>
<dbReference type="PANTHER" id="PTHR30250">
    <property type="entry name" value="PST FAMILY PREDICTED COLANIC ACID TRANSPORTER"/>
    <property type="match status" value="1"/>
</dbReference>
<keyword evidence="2" id="KW-1003">Cell membrane</keyword>
<reference evidence="8" key="1">
    <citation type="journal article" date="2019" name="Int. J. Syst. Evol. Microbiol.">
        <title>The Global Catalogue of Microorganisms (GCM) 10K type strain sequencing project: providing services to taxonomists for standard genome sequencing and annotation.</title>
        <authorList>
            <consortium name="The Broad Institute Genomics Platform"/>
            <consortium name="The Broad Institute Genome Sequencing Center for Infectious Disease"/>
            <person name="Wu L."/>
            <person name="Ma J."/>
        </authorList>
    </citation>
    <scope>NUCLEOTIDE SEQUENCE [LARGE SCALE GENOMIC DNA]</scope>
    <source>
        <strain evidence="8">IBRC-M 10813</strain>
    </source>
</reference>
<dbReference type="InterPro" id="IPR024923">
    <property type="entry name" value="PG_synth_SpoVB"/>
</dbReference>
<protein>
    <submittedName>
        <fullName evidence="7">Oligosaccharide flippase family protein</fullName>
    </submittedName>
</protein>
<evidence type="ECO:0000256" key="1">
    <source>
        <dbReference type="ARBA" id="ARBA00004651"/>
    </source>
</evidence>
<evidence type="ECO:0000256" key="6">
    <source>
        <dbReference type="SAM" id="Phobius"/>
    </source>
</evidence>
<dbReference type="CDD" id="cd13124">
    <property type="entry name" value="MATE_SpoVB_like"/>
    <property type="match status" value="1"/>
</dbReference>
<dbReference type="PANTHER" id="PTHR30250:SF29">
    <property type="entry name" value="POLYSACCHARIDE BIOSYNTHESIS PROTEIN C-TERMINAL DOMAIN-CONTAINING PROTEIN"/>
    <property type="match status" value="1"/>
</dbReference>
<feature type="transmembrane region" description="Helical" evidence="6">
    <location>
        <begin position="12"/>
        <end position="31"/>
    </location>
</feature>
<feature type="transmembrane region" description="Helical" evidence="6">
    <location>
        <begin position="124"/>
        <end position="146"/>
    </location>
</feature>
<proteinExistence type="predicted"/>
<feature type="transmembrane region" description="Helical" evidence="6">
    <location>
        <begin position="158"/>
        <end position="178"/>
    </location>
</feature>
<dbReference type="PIRSF" id="PIRSF038958">
    <property type="entry name" value="PG_synth_SpoVB"/>
    <property type="match status" value="1"/>
</dbReference>
<name>A0ABV8JE22_9BACL</name>
<feature type="transmembrane region" description="Helical" evidence="6">
    <location>
        <begin position="401"/>
        <end position="419"/>
    </location>
</feature>
<evidence type="ECO:0000256" key="2">
    <source>
        <dbReference type="ARBA" id="ARBA00022475"/>
    </source>
</evidence>
<organism evidence="7 8">
    <name type="scientific">Salinithrix halophila</name>
    <dbReference type="NCBI Taxonomy" id="1485204"/>
    <lineage>
        <taxon>Bacteria</taxon>
        <taxon>Bacillati</taxon>
        <taxon>Bacillota</taxon>
        <taxon>Bacilli</taxon>
        <taxon>Bacillales</taxon>
        <taxon>Thermoactinomycetaceae</taxon>
        <taxon>Salinithrix</taxon>
    </lineage>
</organism>
<comment type="caution">
    <text evidence="7">The sequence shown here is derived from an EMBL/GenBank/DDBJ whole genome shotgun (WGS) entry which is preliminary data.</text>
</comment>
<feature type="transmembrane region" description="Helical" evidence="6">
    <location>
        <begin position="336"/>
        <end position="357"/>
    </location>
</feature>
<feature type="transmembrane region" description="Helical" evidence="6">
    <location>
        <begin position="465"/>
        <end position="487"/>
    </location>
</feature>
<keyword evidence="8" id="KW-1185">Reference proteome</keyword>
<gene>
    <name evidence="7" type="ORF">ACFOUO_01770</name>
</gene>
<dbReference type="RefSeq" id="WP_380701537.1">
    <property type="nucleotide sequence ID" value="NZ_JBHSAP010000004.1"/>
</dbReference>
<keyword evidence="5 6" id="KW-0472">Membrane</keyword>
<comment type="subcellular location">
    <subcellularLocation>
        <location evidence="1">Cell membrane</location>
        <topology evidence="1">Multi-pass membrane protein</topology>
    </subcellularLocation>
</comment>
<keyword evidence="4 6" id="KW-1133">Transmembrane helix</keyword>
<sequence length="545" mass="57916">MTSEKQSLLKGAAILGVAAFITKLLGAVYKIPYQNITGNEGLFVYQQVYPLYSTLLTIATAGVPIAISKLVSERLAEGDEPGARQVFRLSSGILSVSGFLFFIVLYLGAPWIADWMGSAKLLTLPIRSVSFALLLVPFMSVIRGFFQGYQNMTPTAVSQVVEQGVRVATILFLAWWFMERGSGVVWAGAGAVFGAFTGAAAGLAVLLFYWNQNRRQGRLQAAQAKNSGGPANPEPGWKLIRTLLHLSIPICLGALVLPLFALADSFTVANLLAVSGWKAEAAVEAKGVYDRGQPLIQFASFFATALSLSIVPAVASSRARRDEGEVMERSALALRLTLLFGIPASLGLAVVAEPTNIMLFQDNAGTRALMILSFTTLFSTLAITSSGILQGLGDVMIPARNLLIGVGVKLALNWLLIPGMDIRGAALATVAGYAVAAILNLVALKGRVHTLFRFRRKLPPLIAATFAMGVAAWGTAAGMGAAISGLFSLRGEMTGAALGGVTVGALVYALALFRFGGLTREELERIPKAGHKLVRLLTRFRLLKS</sequence>